<keyword evidence="5 6" id="KW-0539">Nucleus</keyword>
<sequence>MLHPYSTVTDNHRPSIAFQPWSSCNQETDNTNNSHITSKINNSANSKVIDSQCFSMNRARVLTAYEESHNNLQTYLTDGYSSNNNKYNRPFELCSNSFPMHFPTFSNYQSTEQMGFETHSVNTKFISQFSDYSNILNKPLNNTITNNDNIDCVCNRMIDTQNSQEKSNFFEKGLNLTNYLTTSGCQESVLNRSTTESSSHIQNTNNGVLGESETQTYGYMHSLCVPQPSELSKEYYGSKKTTEMTRFSQSHLPTSFQFRGYPIYQTRSSFLNDYSNDFALSNSSTSNPTLFNDIPFICDNRLYHSSFDHTLLYQHNLHSQQPEQEPSSRQQQTHHKQAKRSDSNKFSVVTDQPDVVVQDNSVKPPYSYIALIAMAISSQCDGKATLNGIYRYIMDNYPYYRDNKQGWQNSIRHNLSLNDCFIKVPRDDRKPGKGSFWTLHPEAHGMFDNGSYLRRKRRFKTDFTSTERYCSMKKRSFIEENIMTSIKKNLLKNYRDNHDDPRTNHPLRNEMDRGNDDVDDDNEESDCCNDNCNRDLVDKTKNNMKLSDYPILSVLKSNHPPSSNIFQTFNGFADVNIIANTTTTTNVNNTQTMTTPGITYHPLLCLQRQVVAQSNLNKYDSLIKMANPDDNNQTRLNLNTPIQYKDSLRQDHNNHIDNYSLSSVSKHSDVINSLNESIQSDKVENYTSKRQFYETISSVYTNQCHEHTSTDLQRHKLTDFPSLSSSINGQLNNGQYESFQKLVATEMNAKTFHDVNNNNPDVNSNNIRIQPGSLKLNASISSFHSEGNDYFENSFWLKHNNVTTNLWDEAPKTNISESNTLLTHEQPSWSKSPVNDIVNRSLSESSQSQPDYPQNLNMQCYQASSKHIQTSFISTIMAADSIEWQANTENHQQNINKIDNMDSNVKCKTVWNNDSSTTKCSIGQMITDKKVGISENPLSEWYSASNITSEEMIHKNIKPTVENTKALNTIISCKLTNEHSSTG</sequence>
<gene>
    <name evidence="9" type="ORF">MN116_001075</name>
</gene>
<evidence type="ECO:0000256" key="3">
    <source>
        <dbReference type="ARBA" id="ARBA00023125"/>
    </source>
</evidence>
<dbReference type="GO" id="GO:0005634">
    <property type="term" value="C:nucleus"/>
    <property type="evidence" value="ECO:0007669"/>
    <property type="project" value="UniProtKB-SubCell"/>
</dbReference>
<name>A0AAE1ZK89_SCHME</name>
<evidence type="ECO:0000256" key="2">
    <source>
        <dbReference type="ARBA" id="ARBA00023015"/>
    </source>
</evidence>
<comment type="caution">
    <text evidence="9">The sequence shown here is derived from an EMBL/GenBank/DDBJ whole genome shotgun (WGS) entry which is preliminary data.</text>
</comment>
<dbReference type="PROSITE" id="PS00658">
    <property type="entry name" value="FORK_HEAD_2"/>
    <property type="match status" value="1"/>
</dbReference>
<keyword evidence="3 6" id="KW-0238">DNA-binding</keyword>
<dbReference type="PANTHER" id="PTHR11829:SF388">
    <property type="entry name" value="FORK HEAD DOMAIN-CONTAINING PROTEIN L1-RELATED"/>
    <property type="match status" value="1"/>
</dbReference>
<dbReference type="InterPro" id="IPR001766">
    <property type="entry name" value="Fork_head_dom"/>
</dbReference>
<dbReference type="Gene3D" id="1.10.10.10">
    <property type="entry name" value="Winged helix-like DNA-binding domain superfamily/Winged helix DNA-binding domain"/>
    <property type="match status" value="1"/>
</dbReference>
<dbReference type="Pfam" id="PF00250">
    <property type="entry name" value="Forkhead"/>
    <property type="match status" value="1"/>
</dbReference>
<feature type="compositionally biased region" description="Low complexity" evidence="7">
    <location>
        <begin position="319"/>
        <end position="331"/>
    </location>
</feature>
<protein>
    <recommendedName>
        <fullName evidence="8">Fork-head domain-containing protein</fullName>
    </recommendedName>
</protein>
<keyword evidence="4" id="KW-0804">Transcription</keyword>
<dbReference type="FunFam" id="1.10.10.10:FF:000016">
    <property type="entry name" value="Forkhead box protein I1"/>
    <property type="match status" value="1"/>
</dbReference>
<proteinExistence type="predicted"/>
<dbReference type="InterPro" id="IPR036390">
    <property type="entry name" value="WH_DNA-bd_sf"/>
</dbReference>
<evidence type="ECO:0000256" key="7">
    <source>
        <dbReference type="SAM" id="MobiDB-lite"/>
    </source>
</evidence>
<dbReference type="InterPro" id="IPR018122">
    <property type="entry name" value="TF_fork_head_CS_1"/>
</dbReference>
<dbReference type="PROSITE" id="PS00657">
    <property type="entry name" value="FORK_HEAD_1"/>
    <property type="match status" value="1"/>
</dbReference>
<feature type="compositionally biased region" description="Polar residues" evidence="7">
    <location>
        <begin position="20"/>
        <end position="39"/>
    </location>
</feature>
<comment type="subcellular location">
    <subcellularLocation>
        <location evidence="1 6">Nucleus</location>
    </subcellularLocation>
</comment>
<feature type="domain" description="Fork-head" evidence="8">
    <location>
        <begin position="363"/>
        <end position="457"/>
    </location>
</feature>
<evidence type="ECO:0000256" key="4">
    <source>
        <dbReference type="ARBA" id="ARBA00023163"/>
    </source>
</evidence>
<keyword evidence="10" id="KW-1185">Reference proteome</keyword>
<dbReference type="InterPro" id="IPR036388">
    <property type="entry name" value="WH-like_DNA-bd_sf"/>
</dbReference>
<dbReference type="SUPFAM" id="SSF46785">
    <property type="entry name" value="Winged helix' DNA-binding domain"/>
    <property type="match status" value="1"/>
</dbReference>
<feature type="region of interest" description="Disordered" evidence="7">
    <location>
        <begin position="19"/>
        <end position="39"/>
    </location>
</feature>
<evidence type="ECO:0000313" key="10">
    <source>
        <dbReference type="Proteomes" id="UP001292079"/>
    </source>
</evidence>
<feature type="region of interest" description="Disordered" evidence="7">
    <location>
        <begin position="317"/>
        <end position="345"/>
    </location>
</feature>
<evidence type="ECO:0000256" key="5">
    <source>
        <dbReference type="ARBA" id="ARBA00023242"/>
    </source>
</evidence>
<feature type="compositionally biased region" description="Basic and acidic residues" evidence="7">
    <location>
        <begin position="494"/>
        <end position="516"/>
    </location>
</feature>
<organism evidence="9 10">
    <name type="scientific">Schistosoma mekongi</name>
    <name type="common">Parasitic worm</name>
    <dbReference type="NCBI Taxonomy" id="38744"/>
    <lineage>
        <taxon>Eukaryota</taxon>
        <taxon>Metazoa</taxon>
        <taxon>Spiralia</taxon>
        <taxon>Lophotrochozoa</taxon>
        <taxon>Platyhelminthes</taxon>
        <taxon>Trematoda</taxon>
        <taxon>Digenea</taxon>
        <taxon>Strigeidida</taxon>
        <taxon>Schistosomatoidea</taxon>
        <taxon>Schistosomatidae</taxon>
        <taxon>Schistosoma</taxon>
    </lineage>
</organism>
<dbReference type="PRINTS" id="PR00053">
    <property type="entry name" value="FORKHEAD"/>
</dbReference>
<dbReference type="AlphaFoldDB" id="A0AAE1ZK89"/>
<evidence type="ECO:0000259" key="8">
    <source>
        <dbReference type="PROSITE" id="PS50039"/>
    </source>
</evidence>
<dbReference type="SMART" id="SM00339">
    <property type="entry name" value="FH"/>
    <property type="match status" value="1"/>
</dbReference>
<dbReference type="GO" id="GO:0030154">
    <property type="term" value="P:cell differentiation"/>
    <property type="evidence" value="ECO:0007669"/>
    <property type="project" value="TreeGrafter"/>
</dbReference>
<dbReference type="EMBL" id="JALJAT010000001">
    <property type="protein sequence ID" value="KAK4475821.1"/>
    <property type="molecule type" value="Genomic_DNA"/>
</dbReference>
<reference evidence="9" key="2">
    <citation type="journal article" date="2023" name="Infect Dis Poverty">
        <title>Chromosome-scale genome of the human blood fluke Schistosoma mekongi and its implications for public health.</title>
        <authorList>
            <person name="Zhou M."/>
            <person name="Xu L."/>
            <person name="Xu D."/>
            <person name="Chen W."/>
            <person name="Khan J."/>
            <person name="Hu Y."/>
            <person name="Huang H."/>
            <person name="Wei H."/>
            <person name="Zhang Y."/>
            <person name="Chusongsang P."/>
            <person name="Tanasarnprasert K."/>
            <person name="Hu X."/>
            <person name="Limpanont Y."/>
            <person name="Lv Z."/>
        </authorList>
    </citation>
    <scope>NUCLEOTIDE SEQUENCE</scope>
    <source>
        <strain evidence="9">LV_2022a</strain>
    </source>
</reference>
<keyword evidence="2" id="KW-0805">Transcription regulation</keyword>
<dbReference type="GO" id="GO:0009653">
    <property type="term" value="P:anatomical structure morphogenesis"/>
    <property type="evidence" value="ECO:0007669"/>
    <property type="project" value="TreeGrafter"/>
</dbReference>
<dbReference type="InterPro" id="IPR030456">
    <property type="entry name" value="TF_fork_head_CS_2"/>
</dbReference>
<dbReference type="GO" id="GO:0000981">
    <property type="term" value="F:DNA-binding transcription factor activity, RNA polymerase II-specific"/>
    <property type="evidence" value="ECO:0007669"/>
    <property type="project" value="TreeGrafter"/>
</dbReference>
<dbReference type="Proteomes" id="UP001292079">
    <property type="component" value="Unassembled WGS sequence"/>
</dbReference>
<dbReference type="PROSITE" id="PS50039">
    <property type="entry name" value="FORK_HEAD_3"/>
    <property type="match status" value="1"/>
</dbReference>
<dbReference type="InterPro" id="IPR050211">
    <property type="entry name" value="FOX_domain-containing"/>
</dbReference>
<dbReference type="PANTHER" id="PTHR11829">
    <property type="entry name" value="FORKHEAD BOX PROTEIN"/>
    <property type="match status" value="1"/>
</dbReference>
<feature type="DNA-binding region" description="Fork-head" evidence="6">
    <location>
        <begin position="363"/>
        <end position="457"/>
    </location>
</feature>
<evidence type="ECO:0000313" key="9">
    <source>
        <dbReference type="EMBL" id="KAK4475821.1"/>
    </source>
</evidence>
<evidence type="ECO:0000256" key="6">
    <source>
        <dbReference type="PROSITE-ProRule" id="PRU00089"/>
    </source>
</evidence>
<reference evidence="9" key="1">
    <citation type="submission" date="2022-04" db="EMBL/GenBank/DDBJ databases">
        <authorList>
            <person name="Xu L."/>
            <person name="Lv Z."/>
        </authorList>
    </citation>
    <scope>NUCLEOTIDE SEQUENCE</scope>
    <source>
        <strain evidence="9">LV_2022a</strain>
    </source>
</reference>
<dbReference type="GO" id="GO:0000978">
    <property type="term" value="F:RNA polymerase II cis-regulatory region sequence-specific DNA binding"/>
    <property type="evidence" value="ECO:0007669"/>
    <property type="project" value="TreeGrafter"/>
</dbReference>
<accession>A0AAE1ZK89</accession>
<feature type="region of interest" description="Disordered" evidence="7">
    <location>
        <begin position="494"/>
        <end position="525"/>
    </location>
</feature>
<evidence type="ECO:0000256" key="1">
    <source>
        <dbReference type="ARBA" id="ARBA00004123"/>
    </source>
</evidence>